<name>A0A9N8VJL9_9GLOM</name>
<evidence type="ECO:0000313" key="2">
    <source>
        <dbReference type="EMBL" id="CAG8457040.1"/>
    </source>
</evidence>
<accession>A0A9N8VJL9</accession>
<reference evidence="2" key="1">
    <citation type="submission" date="2021-06" db="EMBL/GenBank/DDBJ databases">
        <authorList>
            <person name="Kallberg Y."/>
            <person name="Tangrot J."/>
            <person name="Rosling A."/>
        </authorList>
    </citation>
    <scope>NUCLEOTIDE SEQUENCE</scope>
    <source>
        <strain evidence="2">IN212</strain>
    </source>
</reference>
<dbReference type="Proteomes" id="UP000789396">
    <property type="component" value="Unassembled WGS sequence"/>
</dbReference>
<protein>
    <submittedName>
        <fullName evidence="2">7783_t:CDS:1</fullName>
    </submittedName>
</protein>
<organism evidence="2 3">
    <name type="scientific">Racocetra fulgida</name>
    <dbReference type="NCBI Taxonomy" id="60492"/>
    <lineage>
        <taxon>Eukaryota</taxon>
        <taxon>Fungi</taxon>
        <taxon>Fungi incertae sedis</taxon>
        <taxon>Mucoromycota</taxon>
        <taxon>Glomeromycotina</taxon>
        <taxon>Glomeromycetes</taxon>
        <taxon>Diversisporales</taxon>
        <taxon>Gigasporaceae</taxon>
        <taxon>Racocetra</taxon>
    </lineage>
</organism>
<sequence length="193" mass="22327">MPRKGSNKKWLKNILNTFKTYILKTNQFYQCQLKRKEISSDEYFNNTDILNALKSRIVKMLFKDFEAVNRILSSNKIRLIQVSASRKHYKSFEEVFSATNNYERIVEIDNNRNAINEHSLPRTYSFIVDDEEDNTSECSNSNHRNNDTKGDDSEEGEENSDNNGEGNSDDEGNSDNKVNNGLEESDGDMDVSW</sequence>
<gene>
    <name evidence="2" type="ORF">RFULGI_LOCUS508</name>
</gene>
<keyword evidence="3" id="KW-1185">Reference proteome</keyword>
<evidence type="ECO:0000313" key="3">
    <source>
        <dbReference type="Proteomes" id="UP000789396"/>
    </source>
</evidence>
<dbReference type="AlphaFoldDB" id="A0A9N8VJL9"/>
<evidence type="ECO:0000256" key="1">
    <source>
        <dbReference type="SAM" id="MobiDB-lite"/>
    </source>
</evidence>
<proteinExistence type="predicted"/>
<feature type="compositionally biased region" description="Acidic residues" evidence="1">
    <location>
        <begin position="183"/>
        <end position="193"/>
    </location>
</feature>
<comment type="caution">
    <text evidence="2">The sequence shown here is derived from an EMBL/GenBank/DDBJ whole genome shotgun (WGS) entry which is preliminary data.</text>
</comment>
<dbReference type="EMBL" id="CAJVPZ010000202">
    <property type="protein sequence ID" value="CAG8457040.1"/>
    <property type="molecule type" value="Genomic_DNA"/>
</dbReference>
<feature type="region of interest" description="Disordered" evidence="1">
    <location>
        <begin position="132"/>
        <end position="193"/>
    </location>
</feature>